<dbReference type="InterPro" id="IPR036565">
    <property type="entry name" value="Mur-like_cat_sf"/>
</dbReference>
<keyword evidence="3" id="KW-0067">ATP-binding</keyword>
<sequence>MKKLLQLKLKFMARLVLARYKPEVIGITGSVGKTSTKEAVYAVLKGKFNVRRSLKNYNNELGVPLTILGVDSPGRSIGGWLRVWGHFIKLLIIKDKNYPTVLVLEMGIDRPGDMKYLISIVIPKIGLVTGVGSSHLEFFNKPENIQKEKRVLAESLDKESLAVLNYDNELTREMAGSVICQVLTYGLDEGADIKAQEINFNFRSGDANLLGVSFKLNYRGAIVPVFLPHVIGYPPIYASLAASAVALHYSINLVEIAQALSDFRLPAGRLNLLPGRNNTKIIDDTYNSSPDSCLAALAILSEVKAVRGRKVAVLGDMLELGNASDIGHAEVGKKAAASVDLLVAVGEKGKLIGEAAQTAGLKEIIYLPDSLKAAESILDIISSDDLILVKGSQGARMERVVKVLMSEPEKSFDLLVRQGRDWQ</sequence>
<evidence type="ECO:0000259" key="5">
    <source>
        <dbReference type="Pfam" id="PF08245"/>
    </source>
</evidence>
<dbReference type="InterPro" id="IPR013221">
    <property type="entry name" value="Mur_ligase_cen"/>
</dbReference>
<dbReference type="PANTHER" id="PTHR43024">
    <property type="entry name" value="UDP-N-ACETYLMURAMOYL-TRIPEPTIDE--D-ALANYL-D-ALANINE LIGASE"/>
    <property type="match status" value="1"/>
</dbReference>
<accession>A0A2M6WQF1</accession>
<dbReference type="Pfam" id="PF08245">
    <property type="entry name" value="Mur_ligase_M"/>
    <property type="match status" value="2"/>
</dbReference>
<organism evidence="6 7">
    <name type="scientific">Candidatus Falkowbacteria bacterium CG10_big_fil_rev_8_21_14_0_10_39_9</name>
    <dbReference type="NCBI Taxonomy" id="1974566"/>
    <lineage>
        <taxon>Bacteria</taxon>
        <taxon>Candidatus Falkowiibacteriota</taxon>
    </lineage>
</organism>
<dbReference type="Gene3D" id="3.40.1190.10">
    <property type="entry name" value="Mur-like, catalytic domain"/>
    <property type="match status" value="1"/>
</dbReference>
<feature type="domain" description="Mur ligase central" evidence="5">
    <location>
        <begin position="27"/>
        <end position="69"/>
    </location>
</feature>
<keyword evidence="1" id="KW-0436">Ligase</keyword>
<evidence type="ECO:0000313" key="6">
    <source>
        <dbReference type="EMBL" id="PIT94964.1"/>
    </source>
</evidence>
<dbReference type="InterPro" id="IPR051046">
    <property type="entry name" value="MurCDEF_CellWall_CoF430Synth"/>
</dbReference>
<dbReference type="Pfam" id="PF02875">
    <property type="entry name" value="Mur_ligase_C"/>
    <property type="match status" value="1"/>
</dbReference>
<evidence type="ECO:0000256" key="1">
    <source>
        <dbReference type="ARBA" id="ARBA00022598"/>
    </source>
</evidence>
<dbReference type="GO" id="GO:0016881">
    <property type="term" value="F:acid-amino acid ligase activity"/>
    <property type="evidence" value="ECO:0007669"/>
    <property type="project" value="InterPro"/>
</dbReference>
<dbReference type="Proteomes" id="UP000228900">
    <property type="component" value="Unassembled WGS sequence"/>
</dbReference>
<evidence type="ECO:0000256" key="3">
    <source>
        <dbReference type="ARBA" id="ARBA00022840"/>
    </source>
</evidence>
<reference evidence="7" key="1">
    <citation type="submission" date="2017-09" db="EMBL/GenBank/DDBJ databases">
        <title>Depth-based differentiation of microbial function through sediment-hosted aquifers and enrichment of novel symbionts in the deep terrestrial subsurface.</title>
        <authorList>
            <person name="Probst A.J."/>
            <person name="Ladd B."/>
            <person name="Jarett J.K."/>
            <person name="Geller-Mcgrath D.E."/>
            <person name="Sieber C.M.K."/>
            <person name="Emerson J.B."/>
            <person name="Anantharaman K."/>
            <person name="Thomas B.C."/>
            <person name="Malmstrom R."/>
            <person name="Stieglmeier M."/>
            <person name="Klingl A."/>
            <person name="Woyke T."/>
            <person name="Ryan C.M."/>
            <person name="Banfield J.F."/>
        </authorList>
    </citation>
    <scope>NUCLEOTIDE SEQUENCE [LARGE SCALE GENOMIC DNA]</scope>
</reference>
<feature type="domain" description="Mur ligase central" evidence="5">
    <location>
        <begin position="97"/>
        <end position="212"/>
    </location>
</feature>
<dbReference type="PANTHER" id="PTHR43024:SF1">
    <property type="entry name" value="UDP-N-ACETYLMURAMOYL-TRIPEPTIDE--D-ALANYL-D-ALANINE LIGASE"/>
    <property type="match status" value="1"/>
</dbReference>
<evidence type="ECO:0000256" key="2">
    <source>
        <dbReference type="ARBA" id="ARBA00022741"/>
    </source>
</evidence>
<dbReference type="SUPFAM" id="SSF53244">
    <property type="entry name" value="MurD-like peptide ligases, peptide-binding domain"/>
    <property type="match status" value="1"/>
</dbReference>
<dbReference type="GO" id="GO:0005524">
    <property type="term" value="F:ATP binding"/>
    <property type="evidence" value="ECO:0007669"/>
    <property type="project" value="UniProtKB-KW"/>
</dbReference>
<evidence type="ECO:0000313" key="7">
    <source>
        <dbReference type="Proteomes" id="UP000228900"/>
    </source>
</evidence>
<dbReference type="SUPFAM" id="SSF53623">
    <property type="entry name" value="MurD-like peptide ligases, catalytic domain"/>
    <property type="match status" value="1"/>
</dbReference>
<dbReference type="EMBL" id="PFAQ01000026">
    <property type="protein sequence ID" value="PIT94964.1"/>
    <property type="molecule type" value="Genomic_DNA"/>
</dbReference>
<proteinExistence type="predicted"/>
<protein>
    <recommendedName>
        <fullName evidence="8">UDP-N-acetylmuramoyl-tripeptide--D-alanyl-D-alanine ligase</fullName>
    </recommendedName>
</protein>
<gene>
    <name evidence="6" type="ORF">COT98_01575</name>
</gene>
<dbReference type="Gene3D" id="3.90.190.20">
    <property type="entry name" value="Mur ligase, C-terminal domain"/>
    <property type="match status" value="1"/>
</dbReference>
<dbReference type="InterPro" id="IPR036615">
    <property type="entry name" value="Mur_ligase_C_dom_sf"/>
</dbReference>
<dbReference type="AlphaFoldDB" id="A0A2M6WQF1"/>
<comment type="caution">
    <text evidence="6">The sequence shown here is derived from an EMBL/GenBank/DDBJ whole genome shotgun (WGS) entry which is preliminary data.</text>
</comment>
<feature type="domain" description="Mur ligase C-terminal" evidence="4">
    <location>
        <begin position="268"/>
        <end position="392"/>
    </location>
</feature>
<evidence type="ECO:0008006" key="8">
    <source>
        <dbReference type="Google" id="ProtNLM"/>
    </source>
</evidence>
<dbReference type="InterPro" id="IPR004101">
    <property type="entry name" value="Mur_ligase_C"/>
</dbReference>
<keyword evidence="2" id="KW-0547">Nucleotide-binding</keyword>
<name>A0A2M6WQF1_9BACT</name>
<evidence type="ECO:0000259" key="4">
    <source>
        <dbReference type="Pfam" id="PF02875"/>
    </source>
</evidence>